<dbReference type="PANTHER" id="PTHR48081:SF8">
    <property type="entry name" value="ALPHA_BETA HYDROLASE FOLD-3 DOMAIN-CONTAINING PROTEIN-RELATED"/>
    <property type="match status" value="1"/>
</dbReference>
<dbReference type="InterPro" id="IPR013094">
    <property type="entry name" value="AB_hydrolase_3"/>
</dbReference>
<dbReference type="SUPFAM" id="SSF53474">
    <property type="entry name" value="alpha/beta-Hydrolases"/>
    <property type="match status" value="1"/>
</dbReference>
<evidence type="ECO:0000313" key="3">
    <source>
        <dbReference type="EMBL" id="MBB5327285.1"/>
    </source>
</evidence>
<protein>
    <submittedName>
        <fullName evidence="3">Acetyl esterase/lipase</fullName>
    </submittedName>
</protein>
<proteinExistence type="predicted"/>
<reference evidence="3 4" key="1">
    <citation type="submission" date="2020-08" db="EMBL/GenBank/DDBJ databases">
        <title>Genomic Encyclopedia of Type Strains, Phase IV (KMG-V): Genome sequencing to study the core and pangenomes of soil and plant-associated prokaryotes.</title>
        <authorList>
            <person name="Whitman W."/>
        </authorList>
    </citation>
    <scope>NUCLEOTIDE SEQUENCE [LARGE SCALE GENOMIC DNA]</scope>
    <source>
        <strain evidence="3 4">X5P2</strain>
    </source>
</reference>
<gene>
    <name evidence="3" type="ORF">HDF14_000890</name>
</gene>
<dbReference type="EMBL" id="JACHEB010000002">
    <property type="protein sequence ID" value="MBB5327285.1"/>
    <property type="molecule type" value="Genomic_DNA"/>
</dbReference>
<sequence>MLCKKTLSFDISEPEVSNLRMDPAFAALVKQPRDGFSDVGVLREATVAARQETSSRLSDFDLEIEDRDIPSHGEEKTVVPVRIYRGRNVAGSSPVLLYLHGGGFFCGDLFSEQLQCAQYALNARCAVICVDYRLAPENPFPAALSDCYRALEFVWNHGEALKLDRDFIAVGGSSAGANLAAAVALLARDRGGPKICFQLLLIPALDDRLETVSAVQFTDTPGFARSEAEVMWRWYLGESPQDVSPYAAPARAKDLSGLPASYILCAGLDPLRDEGLNYANRLTESGVAVELHLVPSIPHGFASVPSAAVSERLLSEQLAVLRSAFARESSL</sequence>
<organism evidence="3 4">
    <name type="scientific">Tunturiibacter gelidiferens</name>
    <dbReference type="NCBI Taxonomy" id="3069689"/>
    <lineage>
        <taxon>Bacteria</taxon>
        <taxon>Pseudomonadati</taxon>
        <taxon>Acidobacteriota</taxon>
        <taxon>Terriglobia</taxon>
        <taxon>Terriglobales</taxon>
        <taxon>Acidobacteriaceae</taxon>
        <taxon>Tunturiibacter</taxon>
    </lineage>
</organism>
<accession>A0A9X0QBH9</accession>
<dbReference type="Gene3D" id="3.40.50.1820">
    <property type="entry name" value="alpha/beta hydrolase"/>
    <property type="match status" value="1"/>
</dbReference>
<name>A0A9X0QBH9_9BACT</name>
<dbReference type="PANTHER" id="PTHR48081">
    <property type="entry name" value="AB HYDROLASE SUPERFAMILY PROTEIN C4A8.06C"/>
    <property type="match status" value="1"/>
</dbReference>
<dbReference type="InterPro" id="IPR029058">
    <property type="entry name" value="AB_hydrolase_fold"/>
</dbReference>
<dbReference type="GO" id="GO:0016787">
    <property type="term" value="F:hydrolase activity"/>
    <property type="evidence" value="ECO:0007669"/>
    <property type="project" value="UniProtKB-KW"/>
</dbReference>
<evidence type="ECO:0000256" key="1">
    <source>
        <dbReference type="ARBA" id="ARBA00022801"/>
    </source>
</evidence>
<keyword evidence="1" id="KW-0378">Hydrolase</keyword>
<evidence type="ECO:0000259" key="2">
    <source>
        <dbReference type="Pfam" id="PF07859"/>
    </source>
</evidence>
<dbReference type="InterPro" id="IPR050300">
    <property type="entry name" value="GDXG_lipolytic_enzyme"/>
</dbReference>
<dbReference type="Proteomes" id="UP000535182">
    <property type="component" value="Unassembled WGS sequence"/>
</dbReference>
<evidence type="ECO:0000313" key="4">
    <source>
        <dbReference type="Proteomes" id="UP000535182"/>
    </source>
</evidence>
<dbReference type="Pfam" id="PF07859">
    <property type="entry name" value="Abhydrolase_3"/>
    <property type="match status" value="1"/>
</dbReference>
<dbReference type="AlphaFoldDB" id="A0A9X0QBH9"/>
<feature type="domain" description="Alpha/beta hydrolase fold-3" evidence="2">
    <location>
        <begin position="96"/>
        <end position="302"/>
    </location>
</feature>
<comment type="caution">
    <text evidence="3">The sequence shown here is derived from an EMBL/GenBank/DDBJ whole genome shotgun (WGS) entry which is preliminary data.</text>
</comment>
<keyword evidence="4" id="KW-1185">Reference proteome</keyword>